<dbReference type="EMBL" id="CM004400">
    <property type="protein sequence ID" value="OAY30779.1"/>
    <property type="molecule type" value="Genomic_DNA"/>
</dbReference>
<proteinExistence type="predicted"/>
<name>A0A2C9UJ67_MANES</name>
<reference evidence="1" key="1">
    <citation type="submission" date="2016-02" db="EMBL/GenBank/DDBJ databases">
        <title>WGS assembly of Manihot esculenta.</title>
        <authorList>
            <person name="Bredeson J.V."/>
            <person name="Prochnik S.E."/>
            <person name="Lyons J.B."/>
            <person name="Schmutz J."/>
            <person name="Grimwood J."/>
            <person name="Vrebalov J."/>
            <person name="Bart R.S."/>
            <person name="Amuge T."/>
            <person name="Ferguson M.E."/>
            <person name="Green R."/>
            <person name="Putnam N."/>
            <person name="Stites J."/>
            <person name="Rounsley S."/>
            <person name="Rokhsar D.S."/>
        </authorList>
    </citation>
    <scope>NUCLEOTIDE SEQUENCE [LARGE SCALE GENOMIC DNA]</scope>
    <source>
        <tissue evidence="1">Leaf</tissue>
    </source>
</reference>
<organism evidence="1">
    <name type="scientific">Manihot esculenta</name>
    <name type="common">Cassava</name>
    <name type="synonym">Jatropha manihot</name>
    <dbReference type="NCBI Taxonomy" id="3983"/>
    <lineage>
        <taxon>Eukaryota</taxon>
        <taxon>Viridiplantae</taxon>
        <taxon>Streptophyta</taxon>
        <taxon>Embryophyta</taxon>
        <taxon>Tracheophyta</taxon>
        <taxon>Spermatophyta</taxon>
        <taxon>Magnoliopsida</taxon>
        <taxon>eudicotyledons</taxon>
        <taxon>Gunneridae</taxon>
        <taxon>Pentapetalae</taxon>
        <taxon>rosids</taxon>
        <taxon>fabids</taxon>
        <taxon>Malpighiales</taxon>
        <taxon>Euphorbiaceae</taxon>
        <taxon>Crotonoideae</taxon>
        <taxon>Manihoteae</taxon>
        <taxon>Manihot</taxon>
    </lineage>
</organism>
<evidence type="ECO:0000313" key="1">
    <source>
        <dbReference type="EMBL" id="OAY30779.1"/>
    </source>
</evidence>
<accession>A0A2C9UJ67</accession>
<dbReference type="AlphaFoldDB" id="A0A2C9UJ67"/>
<dbReference type="Gramene" id="Manes.12G088290.1.v8.1">
    <property type="protein sequence ID" value="Manes.12G088290.1.v8.1.CDS.1"/>
    <property type="gene ID" value="Manes.12G088290.v8.1"/>
</dbReference>
<protein>
    <submittedName>
        <fullName evidence="1">Uncharacterized protein</fullName>
    </submittedName>
</protein>
<sequence>MQMKSKPQAQFKSNFLKLIFPLNNNIIKTQRSLENFEIYQLTFHCFLESNKIQEININPWVNNFKTSPSHKNLRIEEMKVGISRSRCAGEEHGESNRKWENIARPVATPAAAVARSVAARAAAVARATVVARAAASRVERRQQKLFRFHFD</sequence>
<gene>
    <name evidence="1" type="ORF">MANES_14G058300</name>
</gene>